<reference evidence="1" key="3">
    <citation type="submission" date="2010-09" db="EMBL/GenBank/DDBJ databases">
        <title>Annotation of Gaeumannomyces graminis var. tritici R3-111a-1.</title>
        <authorList>
            <consortium name="The Broad Institute Genome Sequencing Platform"/>
            <person name="Ma L.-J."/>
            <person name="Dead R."/>
            <person name="Young S.K."/>
            <person name="Zeng Q."/>
            <person name="Gargeya S."/>
            <person name="Fitzgerald M."/>
            <person name="Haas B."/>
            <person name="Abouelleil A."/>
            <person name="Alvarado L."/>
            <person name="Arachchi H.M."/>
            <person name="Berlin A."/>
            <person name="Brown A."/>
            <person name="Chapman S.B."/>
            <person name="Chen Z."/>
            <person name="Dunbar C."/>
            <person name="Freedman E."/>
            <person name="Gearin G."/>
            <person name="Gellesch M."/>
            <person name="Goldberg J."/>
            <person name="Griggs A."/>
            <person name="Gujja S."/>
            <person name="Heiman D."/>
            <person name="Howarth C."/>
            <person name="Larson L."/>
            <person name="Lui A."/>
            <person name="MacDonald P.J.P."/>
            <person name="Mehta T."/>
            <person name="Montmayeur A."/>
            <person name="Murphy C."/>
            <person name="Neiman D."/>
            <person name="Pearson M."/>
            <person name="Priest M."/>
            <person name="Roberts A."/>
            <person name="Saif S."/>
            <person name="Shea T."/>
            <person name="Shenoy N."/>
            <person name="Sisk P."/>
            <person name="Stolte C."/>
            <person name="Sykes S."/>
            <person name="Yandava C."/>
            <person name="Wortman J."/>
            <person name="Nusbaum C."/>
            <person name="Birren B."/>
        </authorList>
    </citation>
    <scope>NUCLEOTIDE SEQUENCE</scope>
    <source>
        <strain evidence="1">R3-111a-1</strain>
    </source>
</reference>
<protein>
    <submittedName>
        <fullName evidence="1 2">Uncharacterized protein</fullName>
    </submittedName>
</protein>
<name>J8UHQ1_GAET3</name>
<evidence type="ECO:0000313" key="1">
    <source>
        <dbReference type="EMBL" id="EJT79386.1"/>
    </source>
</evidence>
<reference evidence="1" key="2">
    <citation type="submission" date="2010-07" db="EMBL/GenBank/DDBJ databases">
        <authorList>
            <consortium name="The Broad Institute Genome Sequencing Platform"/>
            <consortium name="Broad Institute Genome Sequencing Center for Infectious Disease"/>
            <person name="Ma L.-J."/>
            <person name="Dead R."/>
            <person name="Young S."/>
            <person name="Zeng Q."/>
            <person name="Koehrsen M."/>
            <person name="Alvarado L."/>
            <person name="Berlin A."/>
            <person name="Chapman S.B."/>
            <person name="Chen Z."/>
            <person name="Freedman E."/>
            <person name="Gellesch M."/>
            <person name="Goldberg J."/>
            <person name="Griggs A."/>
            <person name="Gujja S."/>
            <person name="Heilman E.R."/>
            <person name="Heiman D."/>
            <person name="Hepburn T."/>
            <person name="Howarth C."/>
            <person name="Jen D."/>
            <person name="Larson L."/>
            <person name="Mehta T."/>
            <person name="Neiman D."/>
            <person name="Pearson M."/>
            <person name="Roberts A."/>
            <person name="Saif S."/>
            <person name="Shea T."/>
            <person name="Shenoy N."/>
            <person name="Sisk P."/>
            <person name="Stolte C."/>
            <person name="Sykes S."/>
            <person name="Walk T."/>
            <person name="White J."/>
            <person name="Yandava C."/>
            <person name="Haas B."/>
            <person name="Nusbaum C."/>
            <person name="Birren B."/>
        </authorList>
    </citation>
    <scope>NUCLEOTIDE SEQUENCE</scope>
    <source>
        <strain evidence="1">R3-111a-1</strain>
    </source>
</reference>
<dbReference type="AlphaFoldDB" id="J8UHQ1"/>
<reference evidence="2" key="4">
    <citation type="journal article" date="2015" name="G3 (Bethesda)">
        <title>Genome sequences of three phytopathogenic species of the Magnaporthaceae family of fungi.</title>
        <authorList>
            <person name="Okagaki L.H."/>
            <person name="Nunes C.C."/>
            <person name="Sailsbery J."/>
            <person name="Clay B."/>
            <person name="Brown D."/>
            <person name="John T."/>
            <person name="Oh Y."/>
            <person name="Young N."/>
            <person name="Fitzgerald M."/>
            <person name="Haas B.J."/>
            <person name="Zeng Q."/>
            <person name="Young S."/>
            <person name="Adiconis X."/>
            <person name="Fan L."/>
            <person name="Levin J.Z."/>
            <person name="Mitchell T.K."/>
            <person name="Okubara P.A."/>
            <person name="Farman M.L."/>
            <person name="Kohn L.M."/>
            <person name="Birren B."/>
            <person name="Ma L.-J."/>
            <person name="Dean R.A."/>
        </authorList>
    </citation>
    <scope>NUCLEOTIDE SEQUENCE</scope>
    <source>
        <strain evidence="2">R3-111a-1</strain>
    </source>
</reference>
<dbReference type="EMBL" id="GL385396">
    <property type="protein sequence ID" value="EJT79386.1"/>
    <property type="molecule type" value="Genomic_DNA"/>
</dbReference>
<reference evidence="2" key="5">
    <citation type="submission" date="2018-04" db="UniProtKB">
        <authorList>
            <consortium name="EnsemblFungi"/>
        </authorList>
    </citation>
    <scope>IDENTIFICATION</scope>
    <source>
        <strain evidence="2">R3-111a-1</strain>
    </source>
</reference>
<dbReference type="GeneID" id="20344928"/>
<evidence type="ECO:0000313" key="3">
    <source>
        <dbReference type="Proteomes" id="UP000006039"/>
    </source>
</evidence>
<organism evidence="1">
    <name type="scientific">Gaeumannomyces tritici (strain R3-111a-1)</name>
    <name type="common">Wheat and barley take-all root rot fungus</name>
    <name type="synonym">Gaeumannomyces graminis var. tritici</name>
    <dbReference type="NCBI Taxonomy" id="644352"/>
    <lineage>
        <taxon>Eukaryota</taxon>
        <taxon>Fungi</taxon>
        <taxon>Dikarya</taxon>
        <taxon>Ascomycota</taxon>
        <taxon>Pezizomycotina</taxon>
        <taxon>Sordariomycetes</taxon>
        <taxon>Sordariomycetidae</taxon>
        <taxon>Magnaporthales</taxon>
        <taxon>Magnaporthaceae</taxon>
        <taxon>Gaeumannomyces</taxon>
    </lineage>
</organism>
<dbReference type="Proteomes" id="UP000006039">
    <property type="component" value="Unassembled WGS sequence"/>
</dbReference>
<proteinExistence type="predicted"/>
<evidence type="ECO:0000313" key="2">
    <source>
        <dbReference type="EnsemblFungi" id="EJT79386"/>
    </source>
</evidence>
<sequence length="234" mass="25791">VTFPVLLSWVMHRESIHKNGMPSVRVVFTIRLCQSPTTSLLSLTSTDKMAEQGQTLLRNLEQSEARNTADCNEWLGQLHALTKSTVGRELAASLTSADLAVIARFGFGCGCDPTSGQISALRCLNNVLVLHTPIEQMFVDACLPEKAIELLNKGPDLGELAARLLLRVSQHLKPHLANHHLTDAVNGLVVWKRLRSSSWMHPTLLISPSCRSLRPGMMLMPAASSARWTDYSRC</sequence>
<accession>J8UHQ1</accession>
<gene>
    <name evidence="2" type="primary">20344928</name>
    <name evidence="1" type="ORF">GGTG_04470</name>
</gene>
<feature type="non-terminal residue" evidence="1">
    <location>
        <position position="1"/>
    </location>
</feature>
<dbReference type="EnsemblFungi" id="EJT79386">
    <property type="protein sequence ID" value="EJT79386"/>
    <property type="gene ID" value="GGTG_04470"/>
</dbReference>
<reference evidence="3" key="1">
    <citation type="submission" date="2010-07" db="EMBL/GenBank/DDBJ databases">
        <title>The genome sequence of Gaeumannomyces graminis var. tritici strain R3-111a-1.</title>
        <authorList>
            <consortium name="The Broad Institute Genome Sequencing Platform"/>
            <person name="Ma L.-J."/>
            <person name="Dead R."/>
            <person name="Young S."/>
            <person name="Zeng Q."/>
            <person name="Koehrsen M."/>
            <person name="Alvarado L."/>
            <person name="Berlin A."/>
            <person name="Chapman S.B."/>
            <person name="Chen Z."/>
            <person name="Freedman E."/>
            <person name="Gellesch M."/>
            <person name="Goldberg J."/>
            <person name="Griggs A."/>
            <person name="Gujja S."/>
            <person name="Heilman E.R."/>
            <person name="Heiman D."/>
            <person name="Hepburn T."/>
            <person name="Howarth C."/>
            <person name="Jen D."/>
            <person name="Larson L."/>
            <person name="Mehta T."/>
            <person name="Neiman D."/>
            <person name="Pearson M."/>
            <person name="Roberts A."/>
            <person name="Saif S."/>
            <person name="Shea T."/>
            <person name="Shenoy N."/>
            <person name="Sisk P."/>
            <person name="Stolte C."/>
            <person name="Sykes S."/>
            <person name="Walk T."/>
            <person name="White J."/>
            <person name="Yandava C."/>
            <person name="Haas B."/>
            <person name="Nusbaum C."/>
            <person name="Birren B."/>
        </authorList>
    </citation>
    <scope>NUCLEOTIDE SEQUENCE [LARGE SCALE GENOMIC DNA]</scope>
    <source>
        <strain evidence="3">R3-111a-1</strain>
    </source>
</reference>
<dbReference type="VEuPathDB" id="FungiDB:GGTG_04470"/>
<keyword evidence="3" id="KW-1185">Reference proteome</keyword>
<dbReference type="RefSeq" id="XP_009220531.1">
    <property type="nucleotide sequence ID" value="XM_009222267.1"/>
</dbReference>